<name>A0A2A5CFM1_9GAMM</name>
<gene>
    <name evidence="1" type="ORF">COA71_04040</name>
</gene>
<evidence type="ECO:0000313" key="1">
    <source>
        <dbReference type="EMBL" id="PCJ42684.1"/>
    </source>
</evidence>
<sequence length="372" mass="41568">MVEDMSINKVIIFAALITTALTVSISSQVVAHHSFNSEFEADLEGEVEGVVRRVIWANPHIHYFVEMTLPDGYSEIWSLDPPGNLASYRRENWTRETIQAGDTVRATGNLARDGAKKLYPLCITLESGRRLGRCVSPSNETEVTADPSIDYTIKTNDYAVDISGFWTNRYKFRVTVDDFEPSPMPHTPESAAIYASRQYGDDPALRCVPPGLPRLFGSPYPMQVVDAGTHYLVVALQGNTPRWVYMNGRGPLADQPLSSMGFSEGHWEDRTLVIETTHLLPAWLDGSGYAMSGGDDTRIVERWTIADDGLSIDRTMTIHDALYTQPLVRTRGSQRADDEELLESPACDSTSFYSEMLERGELETLFQNSIQE</sequence>
<reference evidence="2" key="1">
    <citation type="submission" date="2017-08" db="EMBL/GenBank/DDBJ databases">
        <title>A dynamic microbial community with high functional redundancy inhabits the cold, oxic subseafloor aquifer.</title>
        <authorList>
            <person name="Tully B.J."/>
            <person name="Wheat C.G."/>
            <person name="Glazer B.T."/>
            <person name="Huber J.A."/>
        </authorList>
    </citation>
    <scope>NUCLEOTIDE SEQUENCE [LARGE SCALE GENOMIC DNA]</scope>
</reference>
<dbReference type="InterPro" id="IPR046150">
    <property type="entry name" value="DUF6152"/>
</dbReference>
<proteinExistence type="predicted"/>
<dbReference type="AlphaFoldDB" id="A0A2A5CFM1"/>
<dbReference type="Proteomes" id="UP000228987">
    <property type="component" value="Unassembled WGS sequence"/>
</dbReference>
<dbReference type="EMBL" id="NVWI01000002">
    <property type="protein sequence ID" value="PCJ42684.1"/>
    <property type="molecule type" value="Genomic_DNA"/>
</dbReference>
<evidence type="ECO:0000313" key="2">
    <source>
        <dbReference type="Proteomes" id="UP000228987"/>
    </source>
</evidence>
<organism evidence="1 2">
    <name type="scientific">SAR86 cluster bacterium</name>
    <dbReference type="NCBI Taxonomy" id="2030880"/>
    <lineage>
        <taxon>Bacteria</taxon>
        <taxon>Pseudomonadati</taxon>
        <taxon>Pseudomonadota</taxon>
        <taxon>Gammaproteobacteria</taxon>
        <taxon>SAR86 cluster</taxon>
    </lineage>
</organism>
<dbReference type="Pfam" id="PF19649">
    <property type="entry name" value="DUF6152"/>
    <property type="match status" value="1"/>
</dbReference>
<protein>
    <submittedName>
        <fullName evidence="1">Uncharacterized protein</fullName>
    </submittedName>
</protein>
<comment type="caution">
    <text evidence="1">The sequence shown here is derived from an EMBL/GenBank/DDBJ whole genome shotgun (WGS) entry which is preliminary data.</text>
</comment>
<accession>A0A2A5CFM1</accession>